<sequence length="279" mass="31553">MFAREAECQPIISFRSLKRARTTIEDFALTYFPYHGLKIPEDFFKHLDILVFVEATIYAVDEANESLAKLRLNPQHAHTEALKTLQAVLEGQQLWTAAIAAELNEGVEYWRAERDICRRLSKCACSTAGQGKPCVSADEIHAASQSKSFDYRVLNLLLYKLSGEEPDAGLLDFLRADEHLVDIGDDLVDYEEDVLENSFNVYRGYVHVYGRDAPEKLMQRIVSLEEEHARLLGMLPPHQRSHFRRRHTSASSAQGSGNWTIPGPILSEQQYRVEASSAG</sequence>
<feature type="compositionally biased region" description="Polar residues" evidence="1">
    <location>
        <begin position="249"/>
        <end position="259"/>
    </location>
</feature>
<keyword evidence="3" id="KW-1185">Reference proteome</keyword>
<evidence type="ECO:0000313" key="3">
    <source>
        <dbReference type="Proteomes" id="UP001497392"/>
    </source>
</evidence>
<evidence type="ECO:0000313" key="2">
    <source>
        <dbReference type="EMBL" id="CAL5221125.1"/>
    </source>
</evidence>
<comment type="caution">
    <text evidence="2">The sequence shown here is derived from an EMBL/GenBank/DDBJ whole genome shotgun (WGS) entry which is preliminary data.</text>
</comment>
<organism evidence="2 3">
    <name type="scientific">Coccomyxa viridis</name>
    <dbReference type="NCBI Taxonomy" id="1274662"/>
    <lineage>
        <taxon>Eukaryota</taxon>
        <taxon>Viridiplantae</taxon>
        <taxon>Chlorophyta</taxon>
        <taxon>core chlorophytes</taxon>
        <taxon>Trebouxiophyceae</taxon>
        <taxon>Trebouxiophyceae incertae sedis</taxon>
        <taxon>Coccomyxaceae</taxon>
        <taxon>Coccomyxa</taxon>
    </lineage>
</organism>
<dbReference type="PANTHER" id="PTHR35754">
    <property type="entry name" value="ATP SYNTHASE SUBUNIT B"/>
    <property type="match status" value="1"/>
</dbReference>
<accession>A0ABP1FMD3</accession>
<protein>
    <submittedName>
        <fullName evidence="2">G3261 protein</fullName>
    </submittedName>
</protein>
<gene>
    <name evidence="2" type="primary">g3261</name>
    <name evidence="2" type="ORF">VP750_LOCUS2784</name>
</gene>
<dbReference type="Proteomes" id="UP001497392">
    <property type="component" value="Unassembled WGS sequence"/>
</dbReference>
<proteinExistence type="predicted"/>
<feature type="region of interest" description="Disordered" evidence="1">
    <location>
        <begin position="240"/>
        <end position="263"/>
    </location>
</feature>
<reference evidence="2 3" key="1">
    <citation type="submission" date="2024-06" db="EMBL/GenBank/DDBJ databases">
        <authorList>
            <person name="Kraege A."/>
            <person name="Thomma B."/>
        </authorList>
    </citation>
    <scope>NUCLEOTIDE SEQUENCE [LARGE SCALE GENOMIC DNA]</scope>
</reference>
<dbReference type="EMBL" id="CAXHTA020000005">
    <property type="protein sequence ID" value="CAL5221125.1"/>
    <property type="molecule type" value="Genomic_DNA"/>
</dbReference>
<dbReference type="PANTHER" id="PTHR35754:SF2">
    <property type="entry name" value="ATP SYNTHASE SUBUNIT B"/>
    <property type="match status" value="1"/>
</dbReference>
<evidence type="ECO:0000256" key="1">
    <source>
        <dbReference type="SAM" id="MobiDB-lite"/>
    </source>
</evidence>
<name>A0ABP1FMD3_9CHLO</name>